<keyword evidence="2" id="KW-0479">Metal-binding</keyword>
<dbReference type="GeneID" id="136081346"/>
<evidence type="ECO:0000256" key="3">
    <source>
        <dbReference type="ARBA" id="ARBA00022771"/>
    </source>
</evidence>
<keyword evidence="6" id="KW-1185">Reference proteome</keyword>
<evidence type="ECO:0000313" key="6">
    <source>
        <dbReference type="Proteomes" id="UP001652625"/>
    </source>
</evidence>
<comment type="subcellular location">
    <subcellularLocation>
        <location evidence="1">Nucleus</location>
    </subcellularLocation>
</comment>
<evidence type="ECO:0000256" key="2">
    <source>
        <dbReference type="ARBA" id="ARBA00022723"/>
    </source>
</evidence>
<keyword evidence="5" id="KW-0539">Nucleus</keyword>
<dbReference type="RefSeq" id="XP_065654730.1">
    <property type="nucleotide sequence ID" value="XM_065798658.1"/>
</dbReference>
<keyword evidence="4" id="KW-0862">Zinc</keyword>
<reference evidence="7" key="1">
    <citation type="submission" date="2025-08" db="UniProtKB">
        <authorList>
            <consortium name="RefSeq"/>
        </authorList>
    </citation>
    <scope>IDENTIFICATION</scope>
</reference>
<dbReference type="InterPro" id="IPR012337">
    <property type="entry name" value="RNaseH-like_sf"/>
</dbReference>
<keyword evidence="3" id="KW-0863">Zinc-finger</keyword>
<dbReference type="InterPro" id="IPR052035">
    <property type="entry name" value="ZnF_BED_domain_contain"/>
</dbReference>
<dbReference type="PANTHER" id="PTHR46481:SF10">
    <property type="entry name" value="ZINC FINGER BED DOMAIN-CONTAINING PROTEIN 39"/>
    <property type="match status" value="1"/>
</dbReference>
<evidence type="ECO:0000256" key="4">
    <source>
        <dbReference type="ARBA" id="ARBA00022833"/>
    </source>
</evidence>
<dbReference type="SUPFAM" id="SSF53098">
    <property type="entry name" value="Ribonuclease H-like"/>
    <property type="match status" value="1"/>
</dbReference>
<organism evidence="6 7">
    <name type="scientific">Hydra vulgaris</name>
    <name type="common">Hydra</name>
    <name type="synonym">Hydra attenuata</name>
    <dbReference type="NCBI Taxonomy" id="6087"/>
    <lineage>
        <taxon>Eukaryota</taxon>
        <taxon>Metazoa</taxon>
        <taxon>Cnidaria</taxon>
        <taxon>Hydrozoa</taxon>
        <taxon>Hydroidolina</taxon>
        <taxon>Anthoathecata</taxon>
        <taxon>Aplanulata</taxon>
        <taxon>Hydridae</taxon>
        <taxon>Hydra</taxon>
    </lineage>
</organism>
<evidence type="ECO:0000256" key="1">
    <source>
        <dbReference type="ARBA" id="ARBA00004123"/>
    </source>
</evidence>
<evidence type="ECO:0000256" key="5">
    <source>
        <dbReference type="ARBA" id="ARBA00023242"/>
    </source>
</evidence>
<evidence type="ECO:0000313" key="7">
    <source>
        <dbReference type="RefSeq" id="XP_065654730.1"/>
    </source>
</evidence>
<accession>A0ABM4BZM8</accession>
<dbReference type="PANTHER" id="PTHR46481">
    <property type="entry name" value="ZINC FINGER BED DOMAIN-CONTAINING PROTEIN 4"/>
    <property type="match status" value="1"/>
</dbReference>
<sequence length="361" mass="40549">MGQLNIYSCLTTDGWTLNSNKSFIAISIHLIDKNWNLVSYIINLVHSQERHTSVNLQKSLEAAMDTWQIPEAFAVVSDNAANTVLALTSSKRVQHMVRCVGHTSQLAINDNINAIQAVRGALAAIRRVAQFFRSSNPSWNVLKQIQKDEIKRNYKNRGTTVSRLPKPIRPIMDCETRWSSKIHMAERMVRLQQNIIAAMQDPQVKKDMARSKCGIPNADHWGVAQTVVEVLKPFADQVTRWSGQRYVSYSAIYPAIFGLLDFLKPDDENDTWAAVQLKEKLQSEIKQRFGLVSSISNDFPCYLGMVAALLDPRLKSLPFLTTEEKASVITYAEELQAILQQQPVMGPAATTSASSKCFSHK</sequence>
<proteinExistence type="predicted"/>
<protein>
    <submittedName>
        <fullName evidence="7">E3 SUMO-protein ligase ZBED1-like</fullName>
    </submittedName>
</protein>
<dbReference type="Proteomes" id="UP001652625">
    <property type="component" value="Chromosome 06"/>
</dbReference>
<gene>
    <name evidence="7" type="primary">LOC136081346</name>
</gene>
<name>A0ABM4BZM8_HYDVU</name>